<evidence type="ECO:0000313" key="2">
    <source>
        <dbReference type="EMBL" id="RIW13081.1"/>
    </source>
</evidence>
<sequence length="370" mass="42091">MKVLFVSHDASRTGAPLMLLYFLKWLKISHPEVSFDLLVLGDGVLKSDFKKLTLNYFEKKESRYSVFRRIINKLVNKSNVMDVISKFRYDIIYSNSVVSLNTSIHLKNRCIGNPRIICHVHELALIVKLLVENFKDINISVDYFIAASDKVRKMLNHDFGVRSSKISTIYEFSGLNLGSLNFNPRCCDEFIVGGSGTGHWRKGTDIFVLVANWVSKNFPEKRIKFKWVGSIQYPDSLILENDVEKLGISSKIEFVGEVEEPRKEYQSFDIFLLTSREDPFPLAAIEIAQIGVPIICFSGATGTEEVLMHGGGKCVPYLDVEEMGKQIIYYYDDQDAKFQDGQSAKNLFSRFTPDLICPEIYSVIRSVVSV</sequence>
<dbReference type="EMBL" id="QXML01000010">
    <property type="protein sequence ID" value="RIW13081.1"/>
    <property type="molecule type" value="Genomic_DNA"/>
</dbReference>
<dbReference type="AlphaFoldDB" id="A0A418PMW2"/>
<reference evidence="2 3" key="1">
    <citation type="submission" date="2018-09" db="EMBL/GenBank/DDBJ databases">
        <authorList>
            <person name="Wang X."/>
            <person name="Du Z."/>
        </authorList>
    </citation>
    <scope>NUCLEOTIDE SEQUENCE [LARGE SCALE GENOMIC DNA]</scope>
    <source>
        <strain evidence="2 3">N3</strain>
    </source>
</reference>
<dbReference type="OrthoDB" id="655095at2"/>
<dbReference type="InterPro" id="IPR028098">
    <property type="entry name" value="Glyco_trans_4-like_N"/>
</dbReference>
<name>A0A418PMW2_9BACT</name>
<comment type="caution">
    <text evidence="2">The sequence shown here is derived from an EMBL/GenBank/DDBJ whole genome shotgun (WGS) entry which is preliminary data.</text>
</comment>
<keyword evidence="3" id="KW-1185">Reference proteome</keyword>
<evidence type="ECO:0000313" key="3">
    <source>
        <dbReference type="Proteomes" id="UP000283522"/>
    </source>
</evidence>
<dbReference type="SUPFAM" id="SSF53756">
    <property type="entry name" value="UDP-Glycosyltransferase/glycogen phosphorylase"/>
    <property type="match status" value="1"/>
</dbReference>
<protein>
    <submittedName>
        <fullName evidence="2">Glycosyltransferase</fullName>
    </submittedName>
</protein>
<dbReference type="PANTHER" id="PTHR12526">
    <property type="entry name" value="GLYCOSYLTRANSFERASE"/>
    <property type="match status" value="1"/>
</dbReference>
<accession>A0A418PMW2</accession>
<dbReference type="GO" id="GO:0016757">
    <property type="term" value="F:glycosyltransferase activity"/>
    <property type="evidence" value="ECO:0007669"/>
    <property type="project" value="UniProtKB-ARBA"/>
</dbReference>
<dbReference type="Pfam" id="PF13692">
    <property type="entry name" value="Glyco_trans_1_4"/>
    <property type="match status" value="1"/>
</dbReference>
<proteinExistence type="predicted"/>
<feature type="domain" description="Glycosyltransferase subfamily 4-like N-terminal" evidence="1">
    <location>
        <begin position="60"/>
        <end position="170"/>
    </location>
</feature>
<dbReference type="Gene3D" id="3.40.50.2000">
    <property type="entry name" value="Glycogen Phosphorylase B"/>
    <property type="match status" value="2"/>
</dbReference>
<dbReference type="RefSeq" id="WP_119479034.1">
    <property type="nucleotide sequence ID" value="NZ_QXML01000010.1"/>
</dbReference>
<evidence type="ECO:0000259" key="1">
    <source>
        <dbReference type="Pfam" id="PF13439"/>
    </source>
</evidence>
<keyword evidence="2" id="KW-0808">Transferase</keyword>
<organism evidence="2 3">
    <name type="scientific">Algoriphagus lacus</name>
    <dbReference type="NCBI Taxonomy" id="2056311"/>
    <lineage>
        <taxon>Bacteria</taxon>
        <taxon>Pseudomonadati</taxon>
        <taxon>Bacteroidota</taxon>
        <taxon>Cytophagia</taxon>
        <taxon>Cytophagales</taxon>
        <taxon>Cyclobacteriaceae</taxon>
        <taxon>Algoriphagus</taxon>
    </lineage>
</organism>
<gene>
    <name evidence="2" type="ORF">D0X99_16860</name>
</gene>
<dbReference type="Pfam" id="PF13439">
    <property type="entry name" value="Glyco_transf_4"/>
    <property type="match status" value="1"/>
</dbReference>
<dbReference type="Proteomes" id="UP000283522">
    <property type="component" value="Unassembled WGS sequence"/>
</dbReference>
<dbReference type="CDD" id="cd03801">
    <property type="entry name" value="GT4_PimA-like"/>
    <property type="match status" value="1"/>
</dbReference>